<evidence type="ECO:0000313" key="3">
    <source>
        <dbReference type="Proteomes" id="UP001432222"/>
    </source>
</evidence>
<reference evidence="2" key="1">
    <citation type="submission" date="2022-10" db="EMBL/GenBank/DDBJ databases">
        <title>The complete genomes of actinobacterial strains from the NBC collection.</title>
        <authorList>
            <person name="Joergensen T.S."/>
            <person name="Alvarez Arevalo M."/>
            <person name="Sterndorff E.B."/>
            <person name="Faurdal D."/>
            <person name="Vuksanovic O."/>
            <person name="Mourched A.-S."/>
            <person name="Charusanti P."/>
            <person name="Shaw S."/>
            <person name="Blin K."/>
            <person name="Weber T."/>
        </authorList>
    </citation>
    <scope>NUCLEOTIDE SEQUENCE</scope>
    <source>
        <strain evidence="2">NBC_00222</strain>
    </source>
</reference>
<dbReference type="InterPro" id="IPR029058">
    <property type="entry name" value="AB_hydrolase_fold"/>
</dbReference>
<keyword evidence="1" id="KW-1133">Transmembrane helix</keyword>
<dbReference type="PANTHER" id="PTHR48098:SF1">
    <property type="entry name" value="DIACYLGLYCEROL ACYLTRANSFERASE_MYCOLYLTRANSFERASE AG85A"/>
    <property type="match status" value="1"/>
</dbReference>
<dbReference type="GO" id="GO:0016787">
    <property type="term" value="F:hydrolase activity"/>
    <property type="evidence" value="ECO:0007669"/>
    <property type="project" value="UniProtKB-KW"/>
</dbReference>
<keyword evidence="1" id="KW-0472">Membrane</keyword>
<dbReference type="Pfam" id="PF00756">
    <property type="entry name" value="Esterase"/>
    <property type="match status" value="1"/>
</dbReference>
<dbReference type="RefSeq" id="WP_328957343.1">
    <property type="nucleotide sequence ID" value="NZ_CP108110.1"/>
</dbReference>
<keyword evidence="3" id="KW-1185">Reference proteome</keyword>
<proteinExistence type="predicted"/>
<organism evidence="2 3">
    <name type="scientific">Kitasatospora purpeofusca</name>
    <dbReference type="NCBI Taxonomy" id="67352"/>
    <lineage>
        <taxon>Bacteria</taxon>
        <taxon>Bacillati</taxon>
        <taxon>Actinomycetota</taxon>
        <taxon>Actinomycetes</taxon>
        <taxon>Kitasatosporales</taxon>
        <taxon>Streptomycetaceae</taxon>
        <taxon>Kitasatospora</taxon>
    </lineage>
</organism>
<dbReference type="Proteomes" id="UP001432222">
    <property type="component" value="Chromosome"/>
</dbReference>
<sequence length="374" mass="40330">MLSLTGLPLQIIAAVLAVGVFAATMWLWPRFGGHGWKPWTGRIGAFLATQLAVLVAMGLIANGYFGFYSSWSDLLGTNGKPGTVVDHQPNAAATLSVTGEKNMYSAQGSARDRSGVIQEVSVRGAQSGLSSDAFVYLPPQYFQPEYAQSRFPMALVLAGYPGSAEKLISLMQYPASALTAIEEKKLPPTVLVLMRPTLVGNRDTECMDVPGGPQVETFFTSDLPKALSSGYRIGTDPANRAVIGNSTGGYCALKFALRKPDAYRSAVSLSGYYTAPIDETTGDLFAGNDRLKQENDLVWRLRNKPAEPVALLLATSYDENNYEGTQAMVGAFKAPTELSTITLDTGGHNFHTWTREIPPALEWLGKHLTMPQPA</sequence>
<dbReference type="EMBL" id="CP108110">
    <property type="protein sequence ID" value="WUQ86753.1"/>
    <property type="molecule type" value="Genomic_DNA"/>
</dbReference>
<dbReference type="SUPFAM" id="SSF53474">
    <property type="entry name" value="alpha/beta-Hydrolases"/>
    <property type="match status" value="1"/>
</dbReference>
<feature type="transmembrane region" description="Helical" evidence="1">
    <location>
        <begin position="7"/>
        <end position="28"/>
    </location>
</feature>
<feature type="transmembrane region" description="Helical" evidence="1">
    <location>
        <begin position="43"/>
        <end position="65"/>
    </location>
</feature>
<keyword evidence="2" id="KW-0378">Hydrolase</keyword>
<dbReference type="InterPro" id="IPR050583">
    <property type="entry name" value="Mycobacterial_A85_antigen"/>
</dbReference>
<dbReference type="InterPro" id="IPR000801">
    <property type="entry name" value="Esterase-like"/>
</dbReference>
<accession>A0ABZ1U6Q4</accession>
<keyword evidence="1" id="KW-0812">Transmembrane</keyword>
<gene>
    <name evidence="2" type="ORF">OHA16_29605</name>
</gene>
<evidence type="ECO:0000313" key="2">
    <source>
        <dbReference type="EMBL" id="WUQ86753.1"/>
    </source>
</evidence>
<dbReference type="PANTHER" id="PTHR48098">
    <property type="entry name" value="ENTEROCHELIN ESTERASE-RELATED"/>
    <property type="match status" value="1"/>
</dbReference>
<protein>
    <submittedName>
        <fullName evidence="2">Alpha/beta hydrolase-fold protein</fullName>
    </submittedName>
</protein>
<name>A0ABZ1U6Q4_9ACTN</name>
<dbReference type="Gene3D" id="3.40.50.1820">
    <property type="entry name" value="alpha/beta hydrolase"/>
    <property type="match status" value="1"/>
</dbReference>
<evidence type="ECO:0000256" key="1">
    <source>
        <dbReference type="SAM" id="Phobius"/>
    </source>
</evidence>